<organism evidence="2">
    <name type="scientific">Streptomyces sp. NBC_01401</name>
    <dbReference type="NCBI Taxonomy" id="2903854"/>
    <lineage>
        <taxon>Bacteria</taxon>
        <taxon>Bacillati</taxon>
        <taxon>Actinomycetota</taxon>
        <taxon>Actinomycetes</taxon>
        <taxon>Kitasatosporales</taxon>
        <taxon>Streptomycetaceae</taxon>
        <taxon>Streptomyces</taxon>
    </lineage>
</organism>
<gene>
    <name evidence="2" type="ORF">OG626_21450</name>
</gene>
<feature type="compositionally biased region" description="Basic and acidic residues" evidence="1">
    <location>
        <begin position="26"/>
        <end position="38"/>
    </location>
</feature>
<evidence type="ECO:0000256" key="1">
    <source>
        <dbReference type="SAM" id="MobiDB-lite"/>
    </source>
</evidence>
<feature type="region of interest" description="Disordered" evidence="1">
    <location>
        <begin position="19"/>
        <end position="65"/>
    </location>
</feature>
<dbReference type="AlphaFoldDB" id="A0AAU3GZS6"/>
<name>A0AAU3GZS6_9ACTN</name>
<reference evidence="2" key="1">
    <citation type="submission" date="2022-10" db="EMBL/GenBank/DDBJ databases">
        <title>The complete genomes of actinobacterial strains from the NBC collection.</title>
        <authorList>
            <person name="Joergensen T.S."/>
            <person name="Alvarez Arevalo M."/>
            <person name="Sterndorff E.B."/>
            <person name="Faurdal D."/>
            <person name="Vuksanovic O."/>
            <person name="Mourched A.-S."/>
            <person name="Charusanti P."/>
            <person name="Shaw S."/>
            <person name="Blin K."/>
            <person name="Weber T."/>
        </authorList>
    </citation>
    <scope>NUCLEOTIDE SEQUENCE</scope>
    <source>
        <strain evidence="2">NBC_01401</strain>
    </source>
</reference>
<dbReference type="EMBL" id="CP109535">
    <property type="protein sequence ID" value="WTY97279.1"/>
    <property type="molecule type" value="Genomic_DNA"/>
</dbReference>
<evidence type="ECO:0000313" key="2">
    <source>
        <dbReference type="EMBL" id="WTY97279.1"/>
    </source>
</evidence>
<sequence length="113" mass="12341">MYDLIRWISACLLRRPVLGPRTGRHRAGDASSRRESAPPRRPQGAPRPHLPAARSPYGSDHALDGATSPLVRPYLLASDQEYAQRRRRLALVLAADFGLDLDLHVVGAQGVAA</sequence>
<accession>A0AAU3GZS6</accession>
<proteinExistence type="predicted"/>
<protein>
    <submittedName>
        <fullName evidence="2">Uncharacterized protein</fullName>
    </submittedName>
</protein>